<dbReference type="InterPro" id="IPR034154">
    <property type="entry name" value="TOPRIM_DnaG/twinkle"/>
</dbReference>
<dbReference type="InterPro" id="IPR014818">
    <property type="entry name" value="Phage/plasmid_primase_P4_C"/>
</dbReference>
<dbReference type="Gene3D" id="3.40.50.300">
    <property type="entry name" value="P-loop containing nucleotide triphosphate hydrolases"/>
    <property type="match status" value="1"/>
</dbReference>
<dbReference type="InterPro" id="IPR006500">
    <property type="entry name" value="Helicase_put_C_phage/plasmid"/>
</dbReference>
<evidence type="ECO:0000313" key="7">
    <source>
        <dbReference type="EMBL" id="QDF14218.1"/>
    </source>
</evidence>
<dbReference type="SUPFAM" id="SSF56731">
    <property type="entry name" value="DNA primase core"/>
    <property type="match status" value="1"/>
</dbReference>
<gene>
    <name evidence="7" type="primary">45</name>
    <name evidence="7" type="ORF">SEA_IAMGROOT_45</name>
</gene>
<dbReference type="InterPro" id="IPR014015">
    <property type="entry name" value="Helicase_SF3_DNA-vir"/>
</dbReference>
<organism evidence="7 8">
    <name type="scientific">Microbacterium phage IAmGroot</name>
    <dbReference type="NCBI Taxonomy" id="2588486"/>
    <lineage>
        <taxon>Viruses</taxon>
        <taxon>Duplodnaviria</taxon>
        <taxon>Heunggongvirae</taxon>
        <taxon>Uroviricota</taxon>
        <taxon>Caudoviricetes</taxon>
        <taxon>Casidaviridae</taxon>
        <taxon>Gardenstatevirus</taxon>
        <taxon>Gardenstatevirus iamgroot</taxon>
    </lineage>
</organism>
<dbReference type="PANTHER" id="PTHR35372:SF2">
    <property type="entry name" value="SF3 HELICASE DOMAIN-CONTAINING PROTEIN"/>
    <property type="match status" value="1"/>
</dbReference>
<dbReference type="InterPro" id="IPR006171">
    <property type="entry name" value="TOPRIM_dom"/>
</dbReference>
<keyword evidence="8" id="KW-1185">Reference proteome</keyword>
<dbReference type="GO" id="GO:0016787">
    <property type="term" value="F:hydrolase activity"/>
    <property type="evidence" value="ECO:0007669"/>
    <property type="project" value="UniProtKB-KW"/>
</dbReference>
<dbReference type="PROSITE" id="PS51206">
    <property type="entry name" value="SF3_HELICASE_1"/>
    <property type="match status" value="1"/>
</dbReference>
<dbReference type="NCBIfam" id="TIGR01613">
    <property type="entry name" value="primase_Cterm"/>
    <property type="match status" value="1"/>
</dbReference>
<dbReference type="SMART" id="SM00493">
    <property type="entry name" value="TOPRIM"/>
    <property type="match status" value="1"/>
</dbReference>
<dbReference type="Gene3D" id="3.40.1360.10">
    <property type="match status" value="1"/>
</dbReference>
<keyword evidence="1" id="KW-0547">Nucleotide-binding</keyword>
<evidence type="ECO:0000313" key="8">
    <source>
        <dbReference type="Proteomes" id="UP000317085"/>
    </source>
</evidence>
<dbReference type="EMBL" id="MK880124">
    <property type="protein sequence ID" value="QDF14218.1"/>
    <property type="molecule type" value="Genomic_DNA"/>
</dbReference>
<feature type="compositionally biased region" description="Low complexity" evidence="4">
    <location>
        <begin position="802"/>
        <end position="820"/>
    </location>
</feature>
<dbReference type="PANTHER" id="PTHR35372">
    <property type="entry name" value="ATP BINDING PROTEIN-RELATED"/>
    <property type="match status" value="1"/>
</dbReference>
<accession>A0A4Y6EGN0</accession>
<name>A0A4Y6EGN0_9CAUD</name>
<protein>
    <submittedName>
        <fullName evidence="7">DNA primase</fullName>
    </submittedName>
</protein>
<dbReference type="PROSITE" id="PS50880">
    <property type="entry name" value="TOPRIM"/>
    <property type="match status" value="1"/>
</dbReference>
<keyword evidence="3" id="KW-0067">ATP-binding</keyword>
<dbReference type="CDD" id="cd01029">
    <property type="entry name" value="TOPRIM_primases"/>
    <property type="match status" value="1"/>
</dbReference>
<dbReference type="InterPro" id="IPR045455">
    <property type="entry name" value="NrS-1_pol-like_helicase"/>
</dbReference>
<keyword evidence="2" id="KW-0378">Hydrolase</keyword>
<dbReference type="GO" id="GO:0005524">
    <property type="term" value="F:ATP binding"/>
    <property type="evidence" value="ECO:0007669"/>
    <property type="project" value="UniProtKB-KW"/>
</dbReference>
<proteinExistence type="predicted"/>
<evidence type="ECO:0000256" key="4">
    <source>
        <dbReference type="SAM" id="MobiDB-lite"/>
    </source>
</evidence>
<dbReference type="Proteomes" id="UP000317085">
    <property type="component" value="Segment"/>
</dbReference>
<dbReference type="InterPro" id="IPR051620">
    <property type="entry name" value="ORF904-like_C"/>
</dbReference>
<feature type="region of interest" description="Disordered" evidence="4">
    <location>
        <begin position="802"/>
        <end position="840"/>
    </location>
</feature>
<dbReference type="InterPro" id="IPR027417">
    <property type="entry name" value="P-loop_NTPase"/>
</dbReference>
<sequence length="840" mass="91609">MTLSDLLAKLSGVEETPDGYLATCPSHSDSHASLRVTVSEAGKVLVKCRAMCETSDVVKALGLTMRDLARMVPGKDVPAVKKATSALPASPAAIAALKMRLDGYASALEAALDGADSYEGEYDDARSAAAYAEDRFGILPDDIARLGLGFVDDIGGGPRLVVPFRTPEGIARGFQARALDKEAAVRWQGPKSPEGGSWSPLGYFPGSSGWDEVLICEGPGDALTGAALGYDTIGVAGASRVNNPAIVDEVAAWIGDREAIVAGDGDPAGRRFSATLAEGLTSRGVRVRILQVADGLDLTDWRKADPQGFSRDVIRAIMQAKPVANREAALLAWDEDTYALSDLGGARYLRDFLQSRESGVKYTAEAGFLLLERGVWRIDDRQAVRTHAQAVADVVKRLAREANFAAQDGKTEEERDRAKKRAGRFTRYSQHVQTTRGIDSMLRELQAVEGVPASINDFDQHPDLLAVNNGVIDLRTGELRPHDPELLLSRRISLDYDPNAKATRWEAFLAEVFPRDKDMPAFMRRLTGYGITGHTTEQCFVIHLGKGANGKSVFTDTLTEVFREITTTTPFSTFETKPSGGIPNDLAALKGARLVMASEGEQGKRMAEAVLKRVTGRDLIAARFMRQEFFEFRPAFLLQLATNFEPQFRGQDEGLWRRVKLVNWERYFAPHERDPRLSAKLLDEAQGILAWAVRGAKEWYAQGLGDPSTVLEASKQYRQTSDILQGFLPGKYVLSDDDAHVVPGKTLWEDFRNWAEEENLRDLQGWSQRAFYGALKERGAHQKKASTGQVFVGIQRAPRVTAAPEEAAPAAAPEPGRAAEGSQAVFSSSTLSAPDLDSLI</sequence>
<dbReference type="Pfam" id="PF13155">
    <property type="entry name" value="Toprim_2"/>
    <property type="match status" value="1"/>
</dbReference>
<dbReference type="SMART" id="SM00885">
    <property type="entry name" value="D5_N"/>
    <property type="match status" value="1"/>
</dbReference>
<feature type="domain" description="SF3 helicase" evidence="6">
    <location>
        <begin position="518"/>
        <end position="677"/>
    </location>
</feature>
<evidence type="ECO:0000259" key="5">
    <source>
        <dbReference type="PROSITE" id="PS50880"/>
    </source>
</evidence>
<feature type="domain" description="Toprim" evidence="5">
    <location>
        <begin position="211"/>
        <end position="295"/>
    </location>
</feature>
<evidence type="ECO:0000259" key="6">
    <source>
        <dbReference type="PROSITE" id="PS51206"/>
    </source>
</evidence>
<evidence type="ECO:0000256" key="1">
    <source>
        <dbReference type="ARBA" id="ARBA00022741"/>
    </source>
</evidence>
<evidence type="ECO:0000256" key="2">
    <source>
        <dbReference type="ARBA" id="ARBA00022801"/>
    </source>
</evidence>
<dbReference type="Pfam" id="PF08706">
    <property type="entry name" value="D5_N"/>
    <property type="match status" value="1"/>
</dbReference>
<reference evidence="8" key="1">
    <citation type="submission" date="2019-05" db="EMBL/GenBank/DDBJ databases">
        <authorList>
            <person name="Matney K."/>
            <person name="Lacafta O."/>
            <person name="Ahmed J."/>
            <person name="Anderson S."/>
            <person name="Assadpour T."/>
            <person name="Espinosa K."/>
            <person name="Gadsden T."/>
            <person name="Graham A."/>
            <person name="Hajjar W."/>
            <person name="Howard T."/>
            <person name="Matsen K."/>
            <person name="Osu J."/>
            <person name="Rup E."/>
            <person name="Sang H."/>
            <person name="Wadi S."/>
            <person name="McNeal J."/>
            <person name="Temple L."/>
        </authorList>
    </citation>
    <scope>NUCLEOTIDE SEQUENCE [LARGE SCALE GENOMIC DNA]</scope>
</reference>
<evidence type="ECO:0000256" key="3">
    <source>
        <dbReference type="ARBA" id="ARBA00022840"/>
    </source>
</evidence>
<dbReference type="Pfam" id="PF19263">
    <property type="entry name" value="DUF5906"/>
    <property type="match status" value="1"/>
</dbReference>